<reference evidence="6 7" key="1">
    <citation type="journal article" date="2021" name="BMC Biol.">
        <title>Horizontally acquired antibacterial genes associated with adaptive radiation of ladybird beetles.</title>
        <authorList>
            <person name="Li H.S."/>
            <person name="Tang X.F."/>
            <person name="Huang Y.H."/>
            <person name="Xu Z.Y."/>
            <person name="Chen M.L."/>
            <person name="Du X.Y."/>
            <person name="Qiu B.Y."/>
            <person name="Chen P.T."/>
            <person name="Zhang W."/>
            <person name="Slipinski A."/>
            <person name="Escalona H.E."/>
            <person name="Waterhouse R.M."/>
            <person name="Zwick A."/>
            <person name="Pang H."/>
        </authorList>
    </citation>
    <scope>NUCLEOTIDE SEQUENCE [LARGE SCALE GENOMIC DNA]</scope>
    <source>
        <strain evidence="6">SYSU2018</strain>
    </source>
</reference>
<accession>A0ABD2MZR2</accession>
<gene>
    <name evidence="6" type="ORF">HHI36_022418</name>
</gene>
<keyword evidence="7" id="KW-1185">Reference proteome</keyword>
<dbReference type="AlphaFoldDB" id="A0ABD2MZR2"/>
<dbReference type="InterPro" id="IPR017850">
    <property type="entry name" value="Alkaline_phosphatase_core_sf"/>
</dbReference>
<comment type="cofactor">
    <cofactor evidence="3">
        <name>Mg(2+)</name>
        <dbReference type="ChEBI" id="CHEBI:18420"/>
    </cofactor>
    <text evidence="3">Binds 1 Mg(2+) ion.</text>
</comment>
<dbReference type="PANTHER" id="PTHR11596">
    <property type="entry name" value="ALKALINE PHOSPHATASE"/>
    <property type="match status" value="1"/>
</dbReference>
<dbReference type="EC" id="3.1.3.1" evidence="1"/>
<comment type="caution">
    <text evidence="6">The sequence shown here is derived from an EMBL/GenBank/DDBJ whole genome shotgun (WGS) entry which is preliminary data.</text>
</comment>
<keyword evidence="5" id="KW-0732">Signal</keyword>
<feature type="signal peptide" evidence="5">
    <location>
        <begin position="1"/>
        <end position="20"/>
    </location>
</feature>
<proteinExistence type="inferred from homology"/>
<name>A0ABD2MZR2_9CUCU</name>
<evidence type="ECO:0000313" key="7">
    <source>
        <dbReference type="Proteomes" id="UP001516400"/>
    </source>
</evidence>
<keyword evidence="3" id="KW-0862">Zinc</keyword>
<protein>
    <recommendedName>
        <fullName evidence="1">alkaline phosphatase</fullName>
        <ecNumber evidence="1">3.1.3.1</ecNumber>
    </recommendedName>
</protein>
<dbReference type="EMBL" id="JABFTP020000042">
    <property type="protein sequence ID" value="KAL3271948.1"/>
    <property type="molecule type" value="Genomic_DNA"/>
</dbReference>
<evidence type="ECO:0000256" key="3">
    <source>
        <dbReference type="PIRSR" id="PIRSR601952-2"/>
    </source>
</evidence>
<dbReference type="GO" id="GO:0004035">
    <property type="term" value="F:alkaline phosphatase activity"/>
    <property type="evidence" value="ECO:0007669"/>
    <property type="project" value="UniProtKB-EC"/>
</dbReference>
<keyword evidence="3" id="KW-0479">Metal-binding</keyword>
<feature type="binding site" evidence="3">
    <location>
        <position position="188"/>
    </location>
    <ligand>
        <name>Mg(2+)</name>
        <dbReference type="ChEBI" id="CHEBI:18420"/>
    </ligand>
</feature>
<organism evidence="6 7">
    <name type="scientific">Cryptolaemus montrouzieri</name>
    <dbReference type="NCBI Taxonomy" id="559131"/>
    <lineage>
        <taxon>Eukaryota</taxon>
        <taxon>Metazoa</taxon>
        <taxon>Ecdysozoa</taxon>
        <taxon>Arthropoda</taxon>
        <taxon>Hexapoda</taxon>
        <taxon>Insecta</taxon>
        <taxon>Pterygota</taxon>
        <taxon>Neoptera</taxon>
        <taxon>Endopterygota</taxon>
        <taxon>Coleoptera</taxon>
        <taxon>Polyphaga</taxon>
        <taxon>Cucujiformia</taxon>
        <taxon>Coccinelloidea</taxon>
        <taxon>Coccinellidae</taxon>
        <taxon>Scymninae</taxon>
        <taxon>Scymnini</taxon>
        <taxon>Cryptolaemus</taxon>
    </lineage>
</organism>
<feature type="active site" description="Phosphoserine intermediate" evidence="2">
    <location>
        <position position="123"/>
    </location>
</feature>
<feature type="binding site" evidence="3">
    <location>
        <position position="186"/>
    </location>
    <ligand>
        <name>Mg(2+)</name>
        <dbReference type="ChEBI" id="CHEBI:18420"/>
    </ligand>
</feature>
<comment type="cofactor">
    <cofactor evidence="3">
        <name>Zn(2+)</name>
        <dbReference type="ChEBI" id="CHEBI:29105"/>
    </cofactor>
    <text evidence="3">Binds 2 Zn(2+) ions.</text>
</comment>
<feature type="binding site" evidence="3">
    <location>
        <position position="79"/>
    </location>
    <ligand>
        <name>Mg(2+)</name>
        <dbReference type="ChEBI" id="CHEBI:18420"/>
    </ligand>
</feature>
<feature type="chain" id="PRO_5044840724" description="alkaline phosphatase" evidence="5">
    <location>
        <begin position="21"/>
        <end position="251"/>
    </location>
</feature>
<evidence type="ECO:0000256" key="2">
    <source>
        <dbReference type="PIRSR" id="PIRSR601952-1"/>
    </source>
</evidence>
<keyword evidence="3" id="KW-0460">Magnesium</keyword>
<comment type="similarity">
    <text evidence="4">Belongs to the alkaline phosphatase family.</text>
</comment>
<dbReference type="PRINTS" id="PR00113">
    <property type="entry name" value="ALKPHPHTASE"/>
</dbReference>
<dbReference type="Pfam" id="PF00245">
    <property type="entry name" value="Alk_phosphatase"/>
    <property type="match status" value="1"/>
</dbReference>
<evidence type="ECO:0000313" key="6">
    <source>
        <dbReference type="EMBL" id="KAL3271948.1"/>
    </source>
</evidence>
<feature type="binding site" evidence="3">
    <location>
        <position position="79"/>
    </location>
    <ligand>
        <name>Zn(2+)</name>
        <dbReference type="ChEBI" id="CHEBI:29105"/>
        <label>2</label>
    </ligand>
</feature>
<dbReference type="PANTHER" id="PTHR11596:SF95">
    <property type="entry name" value="ALKALINE PHOSPHATASE-RELATED"/>
    <property type="match status" value="1"/>
</dbReference>
<sequence>MWYSLLCLVLLSHGFSFTYAAIRVPNGKKPMFAHQKEGINSRETTAEYWNGIAQDILRKAKLKKPITNVAKNVILFLGDGMSVATVTAARIHVGGESNLLSFEKFPYTAVSKTYCLNRMVSESTSTATAYLGGVKANWYTSGVTGAVKLGDCEGSLLPENQVPSIAAWSQKEGKWTGFVTTTRITHASPADIVMLQEVAINDFSFIGGYNSIVNINENRRGTAVLIRDGLNYEDVRALVSSRGISFKICST</sequence>
<dbReference type="SUPFAM" id="SSF53649">
    <property type="entry name" value="Alkaline phosphatase-like"/>
    <property type="match status" value="1"/>
</dbReference>
<dbReference type="Gene3D" id="3.40.720.10">
    <property type="entry name" value="Alkaline Phosphatase, subunit A"/>
    <property type="match status" value="1"/>
</dbReference>
<evidence type="ECO:0000256" key="1">
    <source>
        <dbReference type="ARBA" id="ARBA00012647"/>
    </source>
</evidence>
<dbReference type="Proteomes" id="UP001516400">
    <property type="component" value="Unassembled WGS sequence"/>
</dbReference>
<evidence type="ECO:0000256" key="4">
    <source>
        <dbReference type="RuleBase" id="RU003946"/>
    </source>
</evidence>
<dbReference type="SMART" id="SM00098">
    <property type="entry name" value="alkPPc"/>
    <property type="match status" value="1"/>
</dbReference>
<dbReference type="InterPro" id="IPR001952">
    <property type="entry name" value="Alkaline_phosphatase"/>
</dbReference>
<evidence type="ECO:0000256" key="5">
    <source>
        <dbReference type="SAM" id="SignalP"/>
    </source>
</evidence>